<organism evidence="5 6">
    <name type="scientific">Nostoc flagelliforme CCNUN1</name>
    <dbReference type="NCBI Taxonomy" id="2038116"/>
    <lineage>
        <taxon>Bacteria</taxon>
        <taxon>Bacillati</taxon>
        <taxon>Cyanobacteriota</taxon>
        <taxon>Cyanophyceae</taxon>
        <taxon>Nostocales</taxon>
        <taxon>Nostocaceae</taxon>
        <taxon>Nostoc</taxon>
    </lineage>
</organism>
<dbReference type="KEGG" id="nfl:COO91_07558"/>
<keyword evidence="6" id="KW-1185">Reference proteome</keyword>
<dbReference type="SUPFAM" id="SSF51120">
    <property type="entry name" value="beta-Roll"/>
    <property type="match status" value="1"/>
</dbReference>
<dbReference type="InterPro" id="IPR011049">
    <property type="entry name" value="Serralysin-like_metalloprot_C"/>
</dbReference>
<dbReference type="GO" id="GO:0007155">
    <property type="term" value="P:cell adhesion"/>
    <property type="evidence" value="ECO:0007669"/>
    <property type="project" value="InterPro"/>
</dbReference>
<evidence type="ECO:0000256" key="3">
    <source>
        <dbReference type="ARBA" id="ARBA00022801"/>
    </source>
</evidence>
<evidence type="ECO:0000256" key="2">
    <source>
        <dbReference type="ARBA" id="ARBA00022737"/>
    </source>
</evidence>
<keyword evidence="4" id="KW-0325">Glycoprotein</keyword>
<dbReference type="SUPFAM" id="SSF69318">
    <property type="entry name" value="Integrin alpha N-terminal domain"/>
    <property type="match status" value="3"/>
</dbReference>
<dbReference type="PANTHER" id="PTHR23221">
    <property type="entry name" value="GLYCOSYLPHOSPHATIDYLINOSITOL PHOSPHOLIPASE D"/>
    <property type="match status" value="1"/>
</dbReference>
<keyword evidence="1" id="KW-0732">Signal</keyword>
<dbReference type="InterPro" id="IPR018511">
    <property type="entry name" value="Hemolysin-typ_Ca-bd_CS"/>
</dbReference>
<keyword evidence="3" id="KW-0378">Hydrolase</keyword>
<dbReference type="GO" id="GO:0008305">
    <property type="term" value="C:integrin complex"/>
    <property type="evidence" value="ECO:0007669"/>
    <property type="project" value="InterPro"/>
</dbReference>
<name>A0A2K8T1K5_9NOSO</name>
<dbReference type="PROSITE" id="PS00330">
    <property type="entry name" value="HEMOLYSIN_CALCIUM"/>
    <property type="match status" value="2"/>
</dbReference>
<accession>A0A2K8T1K5</accession>
<dbReference type="InterPro" id="IPR013517">
    <property type="entry name" value="FG-GAP"/>
</dbReference>
<proteinExistence type="predicted"/>
<dbReference type="Pfam" id="PF01839">
    <property type="entry name" value="FG-GAP"/>
    <property type="match status" value="13"/>
</dbReference>
<dbReference type="PRINTS" id="PR01185">
    <property type="entry name" value="INTEGRINA"/>
</dbReference>
<dbReference type="GO" id="GO:0005509">
    <property type="term" value="F:calcium ion binding"/>
    <property type="evidence" value="ECO:0007669"/>
    <property type="project" value="InterPro"/>
</dbReference>
<dbReference type="Gene3D" id="2.130.10.130">
    <property type="entry name" value="Integrin alpha, N-terminal"/>
    <property type="match status" value="8"/>
</dbReference>
<reference evidence="5 6" key="1">
    <citation type="submission" date="2017-11" db="EMBL/GenBank/DDBJ databases">
        <title>Complete genome of a free-living desiccation-tolerant cyanobacterium and its photosynthetic adaptation to extreme terrestrial habitat.</title>
        <authorList>
            <person name="Shang J."/>
        </authorList>
    </citation>
    <scope>NUCLEOTIDE SEQUENCE [LARGE SCALE GENOMIC DNA]</scope>
    <source>
        <strain evidence="5 6">CCNUN1</strain>
    </source>
</reference>
<dbReference type="PANTHER" id="PTHR23221:SF7">
    <property type="entry name" value="PHOSPHATIDYLINOSITOL-GLYCAN-SPECIFIC PHOSPHOLIPASE D"/>
    <property type="match status" value="1"/>
</dbReference>
<dbReference type="GO" id="GO:0016787">
    <property type="term" value="F:hydrolase activity"/>
    <property type="evidence" value="ECO:0007669"/>
    <property type="project" value="UniProtKB-KW"/>
</dbReference>
<dbReference type="PRINTS" id="PR00313">
    <property type="entry name" value="CABNDNGRPT"/>
</dbReference>
<sequence>MANSLFNFLNLSDLNGTNGFIINGIAEDNRSGTSVSNAGDINNDGIDDLIIGAYLSNFSAGQSYVVFGGTNLGSSGSLNPSDLNGTNGFIINGIAKFDSSGISVSNAGDINNDGIDDLIIGARDASPNGISGAGQSYVVFGERNLGSGGSLNLSDLNGTNGFIINGIAEFDRSGISVSNAGDINNDGIDDLIIGAYRASPNGEVDPGQSYVVFGGTNLGNGSTLNLSDLNGTNGFIINSIEDDRSGTLVSNAGDINNDGIDDLIIGAYNADRYGNFFPGQSYVVFGGTNLGSAGTLNLSDLNGTNGFFINGIAEGSRSGPSVTSTSVSNAGDINNDGIDDLIIGARDASPNGNSDAGQSYVVFGERNLGSGGSFNLSDLNGTNGFFINGIASGDYSGTSVSNGGDINNDGIDDLIIGAYNADLNGKYDAGQSYVVFGETNLGSGGTLNLSDLNGTNGLFINGINQSDYSGSSVSNAGDINNDGIDDLIIGAPFADPNGAYSGQSYVVFGGKNIGSTINLTGTADADTLIGTIGNNIIDGKADNDTFTGNGSQDKFVFRPGDGNDIITDFGGVGQGYNPSQAVIINVDQLQFIGSGLTAKNLQLTPIGNNLEVTFENVASTKVTLQNFFLENLDNLPETNSRIALGNILFDGQTSINDSFDVINANSTQTSIFNKNTVTFLNGLNNNIAGFDNSDDVINGQGGNDIINGLSGNDLLRGQEGDDILIGGFGNDTLVGGFGNDTLVGGVGANTFLYNTDAAFNFLNLSELNGNNGFLINGIAEDDYSGFLVSNAGDINGDGIDDLIIGAYNASPNGNYSAGQSYVVFGGTNVGSGGSLNLSDLNGTNGFLINGISSNDFSGRSVSNAGDINNDGIDDLIIGAQYADPNGINASGQSYVVFGGTNVGSGGSLNLSDLNGTNGFFINGIAQYDLSGRSVSNAGDINNDGIDDLIIGAYNASPNGISGAGQSYVVFGGTNVGSGGTLNPSDLNGTNGFLINGIRSNDFSGNSVSNAGDINGDGIDDLIIGAPGADPNGISVAGQSYVVFGGTNLGSGGSLNLSDLNGTNGFIINGIAEDDYSGFLVSNAGDINGDGIDDLIIGAQDADPYTIYRSGQSYVVFGGTNVGSGGSLNLSDLNGTNGFLINAIASGDSSGTLVNNAGDINNDGIDDLIIGAEYASLDGNSVARQSYVVFGGTNLGSGGTLNLSDLNGNNGFLINAIRSNDFLATSLSNAGDINNDGIDDLIIGAPFANSISGGGQSYVVFGGKNLDSGNDLLRGGKGDDILIGGFGNNILIGDVGADRFLYNTDAAFARSAIGEVAITDFNSSQGDKIVLDKTTFSAITSAAGTGFNNLSDFEVTNEAGISTAIIVYDPVSGQLLYNQNGNAAGFGSGGLFATLTGAPTLTASDFVLQA</sequence>
<dbReference type="InterPro" id="IPR001343">
    <property type="entry name" value="Hemolysn_Ca-bd"/>
</dbReference>
<evidence type="ECO:0000256" key="1">
    <source>
        <dbReference type="ARBA" id="ARBA00022729"/>
    </source>
</evidence>
<dbReference type="EMBL" id="CP024785">
    <property type="protein sequence ID" value="AUB41510.1"/>
    <property type="molecule type" value="Genomic_DNA"/>
</dbReference>
<dbReference type="Proteomes" id="UP000232003">
    <property type="component" value="Chromosome"/>
</dbReference>
<dbReference type="OrthoDB" id="574739at2"/>
<evidence type="ECO:0000313" key="6">
    <source>
        <dbReference type="Proteomes" id="UP000232003"/>
    </source>
</evidence>
<keyword evidence="2" id="KW-0677">Repeat</keyword>
<gene>
    <name evidence="5" type="ORF">COO91_07558</name>
</gene>
<dbReference type="Gene3D" id="2.150.10.10">
    <property type="entry name" value="Serralysin-like metalloprotease, C-terminal"/>
    <property type="match status" value="1"/>
</dbReference>
<evidence type="ECO:0000313" key="5">
    <source>
        <dbReference type="EMBL" id="AUB41510.1"/>
    </source>
</evidence>
<dbReference type="InterPro" id="IPR028994">
    <property type="entry name" value="Integrin_alpha_N"/>
</dbReference>
<dbReference type="SMART" id="SM00191">
    <property type="entry name" value="Int_alpha"/>
    <property type="match status" value="14"/>
</dbReference>
<dbReference type="InterPro" id="IPR013519">
    <property type="entry name" value="Int_alpha_beta-p"/>
</dbReference>
<dbReference type="RefSeq" id="WP_100901902.1">
    <property type="nucleotide sequence ID" value="NZ_CAWNNC010000001.1"/>
</dbReference>
<evidence type="ECO:0000256" key="4">
    <source>
        <dbReference type="ARBA" id="ARBA00023180"/>
    </source>
</evidence>
<protein>
    <submittedName>
        <fullName evidence="5">Ca2+-binding protein, RTX toxin-related</fullName>
    </submittedName>
</protein>
<dbReference type="PROSITE" id="PS51470">
    <property type="entry name" value="FG_GAP"/>
    <property type="match status" value="6"/>
</dbReference>
<dbReference type="Pfam" id="PF00353">
    <property type="entry name" value="HemolysinCabind"/>
    <property type="match status" value="4"/>
</dbReference>
<dbReference type="InterPro" id="IPR000413">
    <property type="entry name" value="Integrin_alpha"/>
</dbReference>